<proteinExistence type="predicted"/>
<dbReference type="AlphaFoldDB" id="A0AAN7XXA2"/>
<reference evidence="1 2" key="2">
    <citation type="journal article" date="2023" name="Mol. Biol. Evol.">
        <title>Genomics of Secondarily Temperate Adaptation in the Only Non-Antarctic Icefish.</title>
        <authorList>
            <person name="Rivera-Colon A.G."/>
            <person name="Rayamajhi N."/>
            <person name="Minhas B.F."/>
            <person name="Madrigal G."/>
            <person name="Bilyk K.T."/>
            <person name="Yoon V."/>
            <person name="Hune M."/>
            <person name="Gregory S."/>
            <person name="Cheng C.H.C."/>
            <person name="Catchen J.M."/>
        </authorList>
    </citation>
    <scope>NUCLEOTIDE SEQUENCE [LARGE SCALE GENOMIC DNA]</scope>
    <source>
        <strain evidence="1">JMC-PN-2008</strain>
    </source>
</reference>
<accession>A0AAN7XXA2</accession>
<keyword evidence="2" id="KW-1185">Reference proteome</keyword>
<protein>
    <submittedName>
        <fullName evidence="1">Uncharacterized protein</fullName>
    </submittedName>
</protein>
<organism evidence="1 2">
    <name type="scientific">Eleginops maclovinus</name>
    <name type="common">Patagonian blennie</name>
    <name type="synonym">Eleginus maclovinus</name>
    <dbReference type="NCBI Taxonomy" id="56733"/>
    <lineage>
        <taxon>Eukaryota</taxon>
        <taxon>Metazoa</taxon>
        <taxon>Chordata</taxon>
        <taxon>Craniata</taxon>
        <taxon>Vertebrata</taxon>
        <taxon>Euteleostomi</taxon>
        <taxon>Actinopterygii</taxon>
        <taxon>Neopterygii</taxon>
        <taxon>Teleostei</taxon>
        <taxon>Neoteleostei</taxon>
        <taxon>Acanthomorphata</taxon>
        <taxon>Eupercaria</taxon>
        <taxon>Perciformes</taxon>
        <taxon>Notothenioidei</taxon>
        <taxon>Eleginopidae</taxon>
        <taxon>Eleginops</taxon>
    </lineage>
</organism>
<dbReference type="EMBL" id="JAUZQC010000007">
    <property type="protein sequence ID" value="KAK5868324.1"/>
    <property type="molecule type" value="Genomic_DNA"/>
</dbReference>
<evidence type="ECO:0000313" key="1">
    <source>
        <dbReference type="EMBL" id="KAK5868324.1"/>
    </source>
</evidence>
<evidence type="ECO:0000313" key="2">
    <source>
        <dbReference type="Proteomes" id="UP001346869"/>
    </source>
</evidence>
<dbReference type="Proteomes" id="UP001346869">
    <property type="component" value="Unassembled WGS sequence"/>
</dbReference>
<name>A0AAN7XXA2_ELEMC</name>
<reference evidence="1 2" key="1">
    <citation type="journal article" date="2023" name="Genes (Basel)">
        <title>Chromosome-Level Genome Assembly and Circadian Gene Repertoire of the Patagonia Blennie Eleginops maclovinus-The Closest Ancestral Proxy of Antarctic Cryonotothenioids.</title>
        <authorList>
            <person name="Cheng C.C."/>
            <person name="Rivera-Colon A.G."/>
            <person name="Minhas B.F."/>
            <person name="Wilson L."/>
            <person name="Rayamajhi N."/>
            <person name="Vargas-Chacoff L."/>
            <person name="Catchen J.M."/>
        </authorList>
    </citation>
    <scope>NUCLEOTIDE SEQUENCE [LARGE SCALE GENOMIC DNA]</scope>
    <source>
        <strain evidence="1">JMC-PN-2008</strain>
    </source>
</reference>
<comment type="caution">
    <text evidence="1">The sequence shown here is derived from an EMBL/GenBank/DDBJ whole genome shotgun (WGS) entry which is preliminary data.</text>
</comment>
<sequence>MQPERALGTAQKIIDAAMLLWDVVEVFGRVGDKPAQTKARLRPEGRTRALSQLREWSLCVAEQALSSWLPNPLIASYLDLPYSTFI</sequence>
<gene>
    <name evidence="1" type="ORF">PBY51_009351</name>
</gene>